<keyword evidence="2" id="KW-1185">Reference proteome</keyword>
<proteinExistence type="predicted"/>
<dbReference type="EMBL" id="JAVDQG010000002">
    <property type="protein sequence ID" value="MDR6225121.1"/>
    <property type="molecule type" value="Genomic_DNA"/>
</dbReference>
<protein>
    <submittedName>
        <fullName evidence="1">Uncharacterized protein</fullName>
    </submittedName>
</protein>
<reference evidence="1 2" key="1">
    <citation type="submission" date="2023-07" db="EMBL/GenBank/DDBJ databases">
        <title>Genomic Encyclopedia of Type Strains, Phase IV (KMG-IV): sequencing the most valuable type-strain genomes for metagenomic binning, comparative biology and taxonomic classification.</title>
        <authorList>
            <person name="Goeker M."/>
        </authorList>
    </citation>
    <scope>NUCLEOTIDE SEQUENCE [LARGE SCALE GENOMIC DNA]</scope>
    <source>
        <strain evidence="1 2">DSM 45903</strain>
    </source>
</reference>
<accession>A0ABU1IK24</accession>
<name>A0ABU1IK24_9BACL</name>
<organism evidence="1 2">
    <name type="scientific">Desmospora profundinema</name>
    <dbReference type="NCBI Taxonomy" id="1571184"/>
    <lineage>
        <taxon>Bacteria</taxon>
        <taxon>Bacillati</taxon>
        <taxon>Bacillota</taxon>
        <taxon>Bacilli</taxon>
        <taxon>Bacillales</taxon>
        <taxon>Thermoactinomycetaceae</taxon>
        <taxon>Desmospora</taxon>
    </lineage>
</organism>
<sequence length="52" mass="5700">MDLVRLCTHRAQVSPGSLLFPGLAMRFCDETKAAIPTRDLALRIVQTRSSGV</sequence>
<comment type="caution">
    <text evidence="1">The sequence shown here is derived from an EMBL/GenBank/DDBJ whole genome shotgun (WGS) entry which is preliminary data.</text>
</comment>
<evidence type="ECO:0000313" key="2">
    <source>
        <dbReference type="Proteomes" id="UP001185012"/>
    </source>
</evidence>
<evidence type="ECO:0000313" key="1">
    <source>
        <dbReference type="EMBL" id="MDR6225121.1"/>
    </source>
</evidence>
<gene>
    <name evidence="1" type="ORF">JOE21_001112</name>
</gene>
<dbReference type="Proteomes" id="UP001185012">
    <property type="component" value="Unassembled WGS sequence"/>
</dbReference>